<feature type="domain" description="Prokaryotic-type class I peptide chain release factors" evidence="1">
    <location>
        <begin position="61"/>
        <end position="146"/>
    </location>
</feature>
<dbReference type="PANTHER" id="PTHR11075">
    <property type="entry name" value="PEPTIDE CHAIN RELEASE FACTOR"/>
    <property type="match status" value="1"/>
</dbReference>
<dbReference type="InterPro" id="IPR052104">
    <property type="entry name" value="Mito_Release_Factor_mL62"/>
</dbReference>
<dbReference type="Pfam" id="PF00472">
    <property type="entry name" value="RF-1"/>
    <property type="match status" value="1"/>
</dbReference>
<keyword evidence="3" id="KW-1185">Reference proteome</keyword>
<accession>A0A9P8CJF9</accession>
<dbReference type="GO" id="GO:0070126">
    <property type="term" value="P:mitochondrial translational termination"/>
    <property type="evidence" value="ECO:0007669"/>
    <property type="project" value="TreeGrafter"/>
</dbReference>
<proteinExistence type="predicted"/>
<protein>
    <recommendedName>
        <fullName evidence="1">Prokaryotic-type class I peptide chain release factors domain-containing protein</fullName>
    </recommendedName>
</protein>
<dbReference type="GO" id="GO:0005762">
    <property type="term" value="C:mitochondrial large ribosomal subunit"/>
    <property type="evidence" value="ECO:0007669"/>
    <property type="project" value="TreeGrafter"/>
</dbReference>
<reference evidence="2" key="1">
    <citation type="journal article" date="2021" name="IMA Fungus">
        <title>Genomic characterization of three marine fungi, including Emericellopsis atlantica sp. nov. with signatures of a generalist lifestyle and marine biomass degradation.</title>
        <authorList>
            <person name="Hagestad O.C."/>
            <person name="Hou L."/>
            <person name="Andersen J.H."/>
            <person name="Hansen E.H."/>
            <person name="Altermark B."/>
            <person name="Li C."/>
            <person name="Kuhnert E."/>
            <person name="Cox R.J."/>
            <person name="Crous P.W."/>
            <person name="Spatafora J.W."/>
            <person name="Lail K."/>
            <person name="Amirebrahimi M."/>
            <person name="Lipzen A."/>
            <person name="Pangilinan J."/>
            <person name="Andreopoulos W."/>
            <person name="Hayes R.D."/>
            <person name="Ng V."/>
            <person name="Grigoriev I.V."/>
            <person name="Jackson S.A."/>
            <person name="Sutton T.D.S."/>
            <person name="Dobson A.D.W."/>
            <person name="Rama T."/>
        </authorList>
    </citation>
    <scope>NUCLEOTIDE SEQUENCE</scope>
    <source>
        <strain evidence="2">TRa3180A</strain>
    </source>
</reference>
<dbReference type="SUPFAM" id="SSF110916">
    <property type="entry name" value="Peptidyl-tRNA hydrolase domain-like"/>
    <property type="match status" value="1"/>
</dbReference>
<comment type="caution">
    <text evidence="2">The sequence shown here is derived from an EMBL/GenBank/DDBJ whole genome shotgun (WGS) entry which is preliminary data.</text>
</comment>
<evidence type="ECO:0000313" key="2">
    <source>
        <dbReference type="EMBL" id="KAG9247486.1"/>
    </source>
</evidence>
<dbReference type="PANTHER" id="PTHR11075:SF54">
    <property type="entry name" value="LARGE RIBOSOMAL SUBUNIT PROTEIN ML62"/>
    <property type="match status" value="1"/>
</dbReference>
<dbReference type="OrthoDB" id="270639at2759"/>
<dbReference type="Gene3D" id="3.30.160.20">
    <property type="match status" value="1"/>
</dbReference>
<gene>
    <name evidence="2" type="ORF">BJ878DRAFT_477366</name>
</gene>
<sequence length="165" mass="18408">MLSIATIVGRSCFKALPGNITNFERTFKTQSSKSEDNEAEFDKSRAWFFKYTADSLPQSIATTEYSYSSGPGGQKVNKTSSKATTSWPIASLEKHVPSILIAGLRNSRYAVDSATTIKIQSDTHRSQSQNTHENHRKLFEEIKKVYDQKVPGVTAPEVKAKLEQM</sequence>
<dbReference type="Proteomes" id="UP000887226">
    <property type="component" value="Unassembled WGS sequence"/>
</dbReference>
<dbReference type="EMBL" id="MU253771">
    <property type="protein sequence ID" value="KAG9247486.1"/>
    <property type="molecule type" value="Genomic_DNA"/>
</dbReference>
<dbReference type="InterPro" id="IPR000352">
    <property type="entry name" value="Pep_chain_release_fac_I"/>
</dbReference>
<dbReference type="GO" id="GO:0004045">
    <property type="term" value="F:peptidyl-tRNA hydrolase activity"/>
    <property type="evidence" value="ECO:0007669"/>
    <property type="project" value="TreeGrafter"/>
</dbReference>
<dbReference type="GO" id="GO:0016150">
    <property type="term" value="F:translation release factor activity, codon nonspecific"/>
    <property type="evidence" value="ECO:0007669"/>
    <property type="project" value="TreeGrafter"/>
</dbReference>
<organism evidence="2 3">
    <name type="scientific">Calycina marina</name>
    <dbReference type="NCBI Taxonomy" id="1763456"/>
    <lineage>
        <taxon>Eukaryota</taxon>
        <taxon>Fungi</taxon>
        <taxon>Dikarya</taxon>
        <taxon>Ascomycota</taxon>
        <taxon>Pezizomycotina</taxon>
        <taxon>Leotiomycetes</taxon>
        <taxon>Helotiales</taxon>
        <taxon>Pezizellaceae</taxon>
        <taxon>Calycina</taxon>
    </lineage>
</organism>
<evidence type="ECO:0000313" key="3">
    <source>
        <dbReference type="Proteomes" id="UP000887226"/>
    </source>
</evidence>
<name>A0A9P8CJF9_9HELO</name>
<evidence type="ECO:0000259" key="1">
    <source>
        <dbReference type="Pfam" id="PF00472"/>
    </source>
</evidence>
<dbReference type="AlphaFoldDB" id="A0A9P8CJF9"/>